<name>A0A0E0IDP5_ORYNI</name>
<proteinExistence type="predicted"/>
<reference evidence="3" key="2">
    <citation type="submission" date="2018-04" db="EMBL/GenBank/DDBJ databases">
        <title>OnivRS2 (Oryza nivara Reference Sequence Version 2).</title>
        <authorList>
            <person name="Zhang J."/>
            <person name="Kudrna D."/>
            <person name="Lee S."/>
            <person name="Talag J."/>
            <person name="Rajasekar S."/>
            <person name="Welchert J."/>
            <person name="Hsing Y.-I."/>
            <person name="Wing R.A."/>
        </authorList>
    </citation>
    <scope>NUCLEOTIDE SEQUENCE [LARGE SCALE GENOMIC DNA]</scope>
    <source>
        <strain evidence="3">SL10</strain>
    </source>
</reference>
<dbReference type="NCBIfam" id="TIGR01640">
    <property type="entry name" value="F_box_assoc_1"/>
    <property type="match status" value="3"/>
</dbReference>
<dbReference type="Pfam" id="PF00646">
    <property type="entry name" value="F-box"/>
    <property type="match status" value="2"/>
</dbReference>
<dbReference type="InterPro" id="IPR050796">
    <property type="entry name" value="SCF_F-box_component"/>
</dbReference>
<dbReference type="PANTHER" id="PTHR31672">
    <property type="entry name" value="BNACNNG10540D PROTEIN"/>
    <property type="match status" value="1"/>
</dbReference>
<dbReference type="InterPro" id="IPR036047">
    <property type="entry name" value="F-box-like_dom_sf"/>
</dbReference>
<organism evidence="3">
    <name type="scientific">Oryza nivara</name>
    <name type="common">Indian wild rice</name>
    <name type="synonym">Oryza sativa f. spontanea</name>
    <dbReference type="NCBI Taxonomy" id="4536"/>
    <lineage>
        <taxon>Eukaryota</taxon>
        <taxon>Viridiplantae</taxon>
        <taxon>Streptophyta</taxon>
        <taxon>Embryophyta</taxon>
        <taxon>Tracheophyta</taxon>
        <taxon>Spermatophyta</taxon>
        <taxon>Magnoliopsida</taxon>
        <taxon>Liliopsida</taxon>
        <taxon>Poales</taxon>
        <taxon>Poaceae</taxon>
        <taxon>BOP clade</taxon>
        <taxon>Oryzoideae</taxon>
        <taxon>Oryzeae</taxon>
        <taxon>Oryzinae</taxon>
        <taxon>Oryza</taxon>
    </lineage>
</organism>
<evidence type="ECO:0000313" key="3">
    <source>
        <dbReference type="EnsemblPlants" id="ONIVA08G21000.1"/>
    </source>
</evidence>
<dbReference type="InterPro" id="IPR017451">
    <property type="entry name" value="F-box-assoc_interact_dom"/>
</dbReference>
<protein>
    <recommendedName>
        <fullName evidence="2">F-box domain-containing protein</fullName>
    </recommendedName>
</protein>
<dbReference type="SMART" id="SM00256">
    <property type="entry name" value="FBOX"/>
    <property type="match status" value="3"/>
</dbReference>
<evidence type="ECO:0000256" key="1">
    <source>
        <dbReference type="SAM" id="MobiDB-lite"/>
    </source>
</evidence>
<dbReference type="InterPro" id="IPR006527">
    <property type="entry name" value="F-box-assoc_dom_typ1"/>
</dbReference>
<dbReference type="Gramene" id="ONIVA08G21000.1">
    <property type="protein sequence ID" value="ONIVA08G21000.1"/>
    <property type="gene ID" value="ONIVA08G21000"/>
</dbReference>
<dbReference type="Pfam" id="PF07734">
    <property type="entry name" value="FBA_1"/>
    <property type="match status" value="1"/>
</dbReference>
<dbReference type="InterPro" id="IPR013187">
    <property type="entry name" value="F-box-assoc_dom_typ3"/>
</dbReference>
<dbReference type="Proteomes" id="UP000006591">
    <property type="component" value="Chromosome 8"/>
</dbReference>
<dbReference type="PROSITE" id="PS50181">
    <property type="entry name" value="FBOX"/>
    <property type="match status" value="1"/>
</dbReference>
<dbReference type="SUPFAM" id="SSF81383">
    <property type="entry name" value="F-box domain"/>
    <property type="match status" value="2"/>
</dbReference>
<dbReference type="PANTHER" id="PTHR31672:SF13">
    <property type="entry name" value="F-BOX PROTEIN CPR30-LIKE"/>
    <property type="match status" value="1"/>
</dbReference>
<feature type="region of interest" description="Disordered" evidence="1">
    <location>
        <begin position="152"/>
        <end position="173"/>
    </location>
</feature>
<accession>A0A0E0IDP5</accession>
<feature type="domain" description="F-box" evidence="2">
    <location>
        <begin position="619"/>
        <end position="666"/>
    </location>
</feature>
<dbReference type="InterPro" id="IPR001810">
    <property type="entry name" value="F-box_dom"/>
</dbReference>
<reference evidence="3" key="1">
    <citation type="submission" date="2015-04" db="UniProtKB">
        <authorList>
            <consortium name="EnsemblPlants"/>
        </authorList>
    </citation>
    <scope>IDENTIFICATION</scope>
    <source>
        <strain evidence="3">SL10</strain>
    </source>
</reference>
<evidence type="ECO:0000313" key="4">
    <source>
        <dbReference type="Proteomes" id="UP000006591"/>
    </source>
</evidence>
<dbReference type="EnsemblPlants" id="ONIVA08G21000.1">
    <property type="protein sequence ID" value="ONIVA08G21000.1"/>
    <property type="gene ID" value="ONIVA08G21000"/>
</dbReference>
<dbReference type="Pfam" id="PF08268">
    <property type="entry name" value="FBA_3"/>
    <property type="match status" value="2"/>
</dbReference>
<sequence>MLMSFDLTDERFGRATPLPSPAPDWLAVNCLKEVSGGGGMVGIVAYASGWCGLEMWVLERGGGRKKTRWRWRRRFRVPRRVGPHDLVGLRFGHGHGHGEHVVTKLAIQGLAPVVRKRRRREEGAVPVQRGVHRSVPEFFCFLETQYKRRRSQRAQTHPYERTHVHPTPMSTSGRLGRHILRLTKSPQTPRCRRGEGIDEMEEQETSIGDLHTDAFVEILRRVAPSARRRLRLVSRAPAWRGHAKTLAFVYHRPGPATAAYAIDGLEEDDEGCYRKLWDAAADPSLPAIYSRLRMIGSCNGLLCLYDEGVTGDIALLNPVTGETLDVAGPPGHRLRRQEPYGHVPYGEAFSFTYHEATERYKIVHLAVSDGRLEAVEVLTLVDGAPSPSWRRVAAPAGSSCWLPAGVVSDGQATYWINHGGGDRLMSFDLTDERVATITSLPVAAKNLNAGCLRKARGRLCEMWLLERDGCESLERWYCRFYLTTRLCMEVQQVVGPHFTQGEHILAHRHGSLYVHRCVSSATRPQCSVAQIHEHWPYHEPMFTCGHASNIRAFSYIETTEPLNVYQCNGGSKIGSVVNNDEEMATGKTTSLGQMLTSMFNDLPSPHPKRPVARRRKRRTNRIGHIPSDAVVEILVRLPPSSRRRCRLVCRHWRDLVDDRTPEMRSRAKALVLVHAVAHVFDDQPEGRRRQLLPNCRGVDIVGTCNGLVFLCEWSRGFALVNPFTGERVDGAGVPPPPCPRGEEPPFYQPTHAAYAFGYHPTTGRYKIVHFPIQDRRTETFDAVRVLTLGAEEDASTSWRDVPMPAGGSSRRGSCGVVSVDGSTYWITRDTERVMSLDLGDDERVAAVTPLLPARTAGPGCTCKLTDVRGRLGVAVSVSMATSTDTDVRRRRRWSRRYSVRVHGVEQQLAWPHFAHGEHVLTTSTHCSIRGFLYAHRLSDDGRRRLQCSAVRINERRPGKVVGSFGACYRRDLRTFAYVETTEPVSVASRRFRLVCRQWRDAIDERRAGRRRSAAPRRSSSLMMIGIYLFDDLTRGISREVLHDCQNSRTQASPSARTCNGVLCTGIVRLGQPGHRRDATLDIPPPPCPAPGVYPGYIARDHSKFSFDRSATCRRRRRGGTRSCTSPSRVFDVVRVFMLGDDASWRDVAVNGAGSSRRGGCGVASVDGVIYWVANDDGDGDDNGWDMPSDPLGEILRRLPPLDRRRSRLVCRQWRDAVDSRAPARPGPAKTLVVAHGAGYVFDDVPGGSSREIPSPCPLANIVGTCNGLLCVVGTGAGFTTGGFVLSNPVTGEALHVPLPTRIGAPWRRWEHNEYYSFAHHPTTGLYKIVPFPVDDRWTGSFDAVQVYTLGEAASWRDVPAPAGSSRRKSCGLVSVDGFTYWVAMDTEKVMSLDLKDERIAVVITLPAPASEPGRQCRLTEARGRLAVAAIVTQPTNTKTEVWVLEGGAGGRRWIRRYSVQLHGPDRQMVWPHFAHGDHAMTASTWQYSRSHELLYVHRLSGGKGLQCREARINGKSPGKAVGKYDRRTYRDLRTFAFVETTEPLNVYSGHGCRHIGKEISAG</sequence>
<dbReference type="HOGENOM" id="CLU_004545_0_0_1"/>
<dbReference type="Gene3D" id="1.20.1280.50">
    <property type="match status" value="2"/>
</dbReference>
<evidence type="ECO:0000259" key="2">
    <source>
        <dbReference type="PROSITE" id="PS50181"/>
    </source>
</evidence>
<keyword evidence="4" id="KW-1185">Reference proteome</keyword>
<dbReference type="eggNOG" id="ENOG502STSX">
    <property type="taxonomic scope" value="Eukaryota"/>
</dbReference>